<reference evidence="1" key="1">
    <citation type="journal article" date="2023" name="Mol. Phylogenet. Evol.">
        <title>Genome-scale phylogeny and comparative genomics of the fungal order Sordariales.</title>
        <authorList>
            <person name="Hensen N."/>
            <person name="Bonometti L."/>
            <person name="Westerberg I."/>
            <person name="Brannstrom I.O."/>
            <person name="Guillou S."/>
            <person name="Cros-Aarteil S."/>
            <person name="Calhoun S."/>
            <person name="Haridas S."/>
            <person name="Kuo A."/>
            <person name="Mondo S."/>
            <person name="Pangilinan J."/>
            <person name="Riley R."/>
            <person name="LaButti K."/>
            <person name="Andreopoulos B."/>
            <person name="Lipzen A."/>
            <person name="Chen C."/>
            <person name="Yan M."/>
            <person name="Daum C."/>
            <person name="Ng V."/>
            <person name="Clum A."/>
            <person name="Steindorff A."/>
            <person name="Ohm R.A."/>
            <person name="Martin F."/>
            <person name="Silar P."/>
            <person name="Natvig D.O."/>
            <person name="Lalanne C."/>
            <person name="Gautier V."/>
            <person name="Ament-Velasquez S.L."/>
            <person name="Kruys A."/>
            <person name="Hutchinson M.I."/>
            <person name="Powell A.J."/>
            <person name="Barry K."/>
            <person name="Miller A.N."/>
            <person name="Grigoriev I.V."/>
            <person name="Debuchy R."/>
            <person name="Gladieux P."/>
            <person name="Hiltunen Thoren M."/>
            <person name="Johannesson H."/>
        </authorList>
    </citation>
    <scope>NUCLEOTIDE SEQUENCE</scope>
    <source>
        <strain evidence="1">CBS 232.78</strain>
    </source>
</reference>
<protein>
    <submittedName>
        <fullName evidence="1">Uncharacterized protein</fullName>
    </submittedName>
</protein>
<dbReference type="AlphaFoldDB" id="A0AAE0U8K7"/>
<reference evidence="1" key="2">
    <citation type="submission" date="2023-06" db="EMBL/GenBank/DDBJ databases">
        <authorList>
            <consortium name="Lawrence Berkeley National Laboratory"/>
            <person name="Haridas S."/>
            <person name="Hensen N."/>
            <person name="Bonometti L."/>
            <person name="Westerberg I."/>
            <person name="Brannstrom I.O."/>
            <person name="Guillou S."/>
            <person name="Cros-Aarteil S."/>
            <person name="Calhoun S."/>
            <person name="Kuo A."/>
            <person name="Mondo S."/>
            <person name="Pangilinan J."/>
            <person name="Riley R."/>
            <person name="LaButti K."/>
            <person name="Andreopoulos B."/>
            <person name="Lipzen A."/>
            <person name="Chen C."/>
            <person name="Yanf M."/>
            <person name="Daum C."/>
            <person name="Ng V."/>
            <person name="Clum A."/>
            <person name="Steindorff A."/>
            <person name="Ohm R."/>
            <person name="Martin F."/>
            <person name="Silar P."/>
            <person name="Natvig D."/>
            <person name="Lalanne C."/>
            <person name="Gautier V."/>
            <person name="Ament-velasquez S.L."/>
            <person name="Kruys A."/>
            <person name="Hutchinson M.I."/>
            <person name="Powell A.J."/>
            <person name="Barry K."/>
            <person name="Miller A.N."/>
            <person name="Grigoriev I.V."/>
            <person name="Debuchy R."/>
            <person name="Gladieux P."/>
            <person name="Thoren M.H."/>
            <person name="Johannesson H."/>
        </authorList>
    </citation>
    <scope>NUCLEOTIDE SEQUENCE</scope>
    <source>
        <strain evidence="1">CBS 232.78</strain>
    </source>
</reference>
<organism evidence="1 2">
    <name type="scientific">Podospora didyma</name>
    <dbReference type="NCBI Taxonomy" id="330526"/>
    <lineage>
        <taxon>Eukaryota</taxon>
        <taxon>Fungi</taxon>
        <taxon>Dikarya</taxon>
        <taxon>Ascomycota</taxon>
        <taxon>Pezizomycotina</taxon>
        <taxon>Sordariomycetes</taxon>
        <taxon>Sordariomycetidae</taxon>
        <taxon>Sordariales</taxon>
        <taxon>Podosporaceae</taxon>
        <taxon>Podospora</taxon>
    </lineage>
</organism>
<proteinExistence type="predicted"/>
<evidence type="ECO:0000313" key="2">
    <source>
        <dbReference type="Proteomes" id="UP001285441"/>
    </source>
</evidence>
<keyword evidence="2" id="KW-1185">Reference proteome</keyword>
<gene>
    <name evidence="1" type="ORF">B0H63DRAFT_462531</name>
</gene>
<sequence length="401" mass="45527">MAAVASPTTLRQILVTKKPRIPIPRGGAKKNTQNRLWPELELRIWEEFSLNVLNESYGHVLEAPFPNYQLPMPSPDEALAGVTANSDLSIRHLTVWNDQLMRQTLHFAQRHLDICPGLVLRLNASPPDALSSNLTIPNARGPRPVDHLIEIDHQVMAVGIVRTSAKFSGRNVSKWLNRSTREMKWPLRQLASLCRLARTRYGYIQTDDETVVCCFSVPGDQRHVENQDNNNTQEPPLNVAIMPIPWERHGVENLTTDLALWWLSMLAMAGEHHRPIVHDDEMVKIHEWDILHLDDERGWVRRHKYSNWQEPTDPPPPPAYVTPEPGNPAVFHAAVGLHANVGFSPIMEMNEFPNNNNDMYLQVPGVDEFNAIADPANNDFDEDEFYRILGLDGQPQVGIPQ</sequence>
<dbReference type="Proteomes" id="UP001285441">
    <property type="component" value="Unassembled WGS sequence"/>
</dbReference>
<accession>A0AAE0U8K7</accession>
<comment type="caution">
    <text evidence="1">The sequence shown here is derived from an EMBL/GenBank/DDBJ whole genome shotgun (WGS) entry which is preliminary data.</text>
</comment>
<name>A0AAE0U8K7_9PEZI</name>
<evidence type="ECO:0000313" key="1">
    <source>
        <dbReference type="EMBL" id="KAK3395001.1"/>
    </source>
</evidence>
<dbReference type="EMBL" id="JAULSW010000001">
    <property type="protein sequence ID" value="KAK3395001.1"/>
    <property type="molecule type" value="Genomic_DNA"/>
</dbReference>